<keyword evidence="3 4" id="KW-0460">Magnesium</keyword>
<keyword evidence="1 4" id="KW-0479">Metal-binding</keyword>
<accession>A0A2M8F0M3</accession>
<comment type="caution">
    <text evidence="5">The sequence shown here is derived from an EMBL/GenBank/DDBJ whole genome shotgun (WGS) entry which is preliminary data.</text>
</comment>
<evidence type="ECO:0000256" key="4">
    <source>
        <dbReference type="PIRSR" id="PIRSR600760-2"/>
    </source>
</evidence>
<gene>
    <name evidence="5" type="ORF">CO049_01695</name>
</gene>
<dbReference type="InterPro" id="IPR020583">
    <property type="entry name" value="Inositol_monoP_metal-BS"/>
</dbReference>
<dbReference type="Pfam" id="PF00459">
    <property type="entry name" value="Inositol_P"/>
    <property type="match status" value="1"/>
</dbReference>
<evidence type="ECO:0000256" key="2">
    <source>
        <dbReference type="ARBA" id="ARBA00022801"/>
    </source>
</evidence>
<dbReference type="PANTHER" id="PTHR20854:SF4">
    <property type="entry name" value="INOSITOL-1-MONOPHOSPHATASE-RELATED"/>
    <property type="match status" value="1"/>
</dbReference>
<name>A0A2M8F0M3_9BACT</name>
<feature type="non-terminal residue" evidence="5">
    <location>
        <position position="1"/>
    </location>
</feature>
<dbReference type="PROSITE" id="PS00629">
    <property type="entry name" value="IMP_1"/>
    <property type="match status" value="1"/>
</dbReference>
<keyword evidence="2" id="KW-0378">Hydrolase</keyword>
<dbReference type="GO" id="GO:0006020">
    <property type="term" value="P:inositol metabolic process"/>
    <property type="evidence" value="ECO:0007669"/>
    <property type="project" value="TreeGrafter"/>
</dbReference>
<sequence>VKVTKDSLLDIATDADLASEKFIISEIKKNYPDHSIFTEEHQEQHRINSDFEWIIDPLDGTKEFIRNIPLYGINISLEYKKKLILGVVYQPELKRLYSSSIFSNSRLNNMALHVSREENLIKSIIHLRLPNYRMNKKYFDRYMRIFPKIISSIYRIRSDNWDVESLCYVASGSLEGFVLSSTVDWSPPKWWDLSAGVIMVLQAGGTVTNFNGKLIINRDLTKGLIASNGKIHKKLLDLVQGFHS</sequence>
<dbReference type="GO" id="GO:0007165">
    <property type="term" value="P:signal transduction"/>
    <property type="evidence" value="ECO:0007669"/>
    <property type="project" value="TreeGrafter"/>
</dbReference>
<feature type="binding site" evidence="4">
    <location>
        <position position="192"/>
    </location>
    <ligand>
        <name>Mg(2+)</name>
        <dbReference type="ChEBI" id="CHEBI:18420"/>
        <label>1</label>
        <note>catalytic</note>
    </ligand>
</feature>
<protein>
    <recommendedName>
        <fullName evidence="7">Inositol monophosphatase</fullName>
    </recommendedName>
</protein>
<dbReference type="InterPro" id="IPR000760">
    <property type="entry name" value="Inositol_monophosphatase-like"/>
</dbReference>
<evidence type="ECO:0000256" key="3">
    <source>
        <dbReference type="ARBA" id="ARBA00022842"/>
    </source>
</evidence>
<evidence type="ECO:0000313" key="5">
    <source>
        <dbReference type="EMBL" id="PJC32841.1"/>
    </source>
</evidence>
<dbReference type="SUPFAM" id="SSF56655">
    <property type="entry name" value="Carbohydrate phosphatase"/>
    <property type="match status" value="1"/>
</dbReference>
<dbReference type="Gene3D" id="3.30.540.10">
    <property type="entry name" value="Fructose-1,6-Bisphosphatase, subunit A, domain 1"/>
    <property type="match status" value="1"/>
</dbReference>
<proteinExistence type="predicted"/>
<feature type="binding site" evidence="4">
    <location>
        <position position="39"/>
    </location>
    <ligand>
        <name>Mg(2+)</name>
        <dbReference type="ChEBI" id="CHEBI:18420"/>
        <label>1</label>
        <note>catalytic</note>
    </ligand>
</feature>
<evidence type="ECO:0000313" key="6">
    <source>
        <dbReference type="Proteomes" id="UP000229777"/>
    </source>
</evidence>
<comment type="cofactor">
    <cofactor evidence="4">
        <name>Mg(2+)</name>
        <dbReference type="ChEBI" id="CHEBI:18420"/>
    </cofactor>
</comment>
<feature type="binding site" evidence="4">
    <location>
        <position position="59"/>
    </location>
    <ligand>
        <name>Mg(2+)</name>
        <dbReference type="ChEBI" id="CHEBI:18420"/>
        <label>1</label>
        <note>catalytic</note>
    </ligand>
</feature>
<evidence type="ECO:0000256" key="1">
    <source>
        <dbReference type="ARBA" id="ARBA00022723"/>
    </source>
</evidence>
<dbReference type="EMBL" id="PFSA01000029">
    <property type="protein sequence ID" value="PJC32841.1"/>
    <property type="molecule type" value="Genomic_DNA"/>
</dbReference>
<reference evidence="6" key="1">
    <citation type="submission" date="2017-09" db="EMBL/GenBank/DDBJ databases">
        <title>Depth-based differentiation of microbial function through sediment-hosted aquifers and enrichment of novel symbionts in the deep terrestrial subsurface.</title>
        <authorList>
            <person name="Probst A.J."/>
            <person name="Ladd B."/>
            <person name="Jarett J.K."/>
            <person name="Geller-Mcgrath D.E."/>
            <person name="Sieber C.M.K."/>
            <person name="Emerson J.B."/>
            <person name="Anantharaman K."/>
            <person name="Thomas B.C."/>
            <person name="Malmstrom R."/>
            <person name="Stieglmeier M."/>
            <person name="Klingl A."/>
            <person name="Woyke T."/>
            <person name="Ryan C.M."/>
            <person name="Banfield J.F."/>
        </authorList>
    </citation>
    <scope>NUCLEOTIDE SEQUENCE [LARGE SCALE GENOMIC DNA]</scope>
</reference>
<dbReference type="PRINTS" id="PR00377">
    <property type="entry name" value="IMPHPHTASES"/>
</dbReference>
<dbReference type="GO" id="GO:0046872">
    <property type="term" value="F:metal ion binding"/>
    <property type="evidence" value="ECO:0007669"/>
    <property type="project" value="UniProtKB-KW"/>
</dbReference>
<organism evidence="5 6">
    <name type="scientific">Candidatus Roizmanbacteria bacterium CG_4_9_14_0_2_um_filter_36_12</name>
    <dbReference type="NCBI Taxonomy" id="1974837"/>
    <lineage>
        <taxon>Bacteria</taxon>
        <taxon>Candidatus Roizmaniibacteriota</taxon>
    </lineage>
</organism>
<dbReference type="GO" id="GO:0008934">
    <property type="term" value="F:inositol monophosphate 1-phosphatase activity"/>
    <property type="evidence" value="ECO:0007669"/>
    <property type="project" value="TreeGrafter"/>
</dbReference>
<dbReference type="Gene3D" id="3.40.190.80">
    <property type="match status" value="1"/>
</dbReference>
<feature type="binding site" evidence="4">
    <location>
        <position position="58"/>
    </location>
    <ligand>
        <name>Mg(2+)</name>
        <dbReference type="ChEBI" id="CHEBI:18420"/>
        <label>1</label>
        <note>catalytic</note>
    </ligand>
</feature>
<dbReference type="AlphaFoldDB" id="A0A2M8F0M3"/>
<dbReference type="Proteomes" id="UP000229777">
    <property type="component" value="Unassembled WGS sequence"/>
</dbReference>
<dbReference type="PANTHER" id="PTHR20854">
    <property type="entry name" value="INOSITOL MONOPHOSPHATASE"/>
    <property type="match status" value="1"/>
</dbReference>
<evidence type="ECO:0008006" key="7">
    <source>
        <dbReference type="Google" id="ProtNLM"/>
    </source>
</evidence>
<feature type="binding site" evidence="4">
    <location>
        <position position="56"/>
    </location>
    <ligand>
        <name>Mg(2+)</name>
        <dbReference type="ChEBI" id="CHEBI:18420"/>
        <label>1</label>
        <note>catalytic</note>
    </ligand>
</feature>